<evidence type="ECO:0000313" key="2">
    <source>
        <dbReference type="Proteomes" id="UP000682877"/>
    </source>
</evidence>
<organism evidence="1 2">
    <name type="scientific">Arabidopsis arenosa</name>
    <name type="common">Sand rock-cress</name>
    <name type="synonym">Cardaminopsis arenosa</name>
    <dbReference type="NCBI Taxonomy" id="38785"/>
    <lineage>
        <taxon>Eukaryota</taxon>
        <taxon>Viridiplantae</taxon>
        <taxon>Streptophyta</taxon>
        <taxon>Embryophyta</taxon>
        <taxon>Tracheophyta</taxon>
        <taxon>Spermatophyta</taxon>
        <taxon>Magnoliopsida</taxon>
        <taxon>eudicotyledons</taxon>
        <taxon>Gunneridae</taxon>
        <taxon>Pentapetalae</taxon>
        <taxon>rosids</taxon>
        <taxon>malvids</taxon>
        <taxon>Brassicales</taxon>
        <taxon>Brassicaceae</taxon>
        <taxon>Camelineae</taxon>
        <taxon>Arabidopsis</taxon>
    </lineage>
</organism>
<sequence>MPFEEKAGWEDSNSKFCGVETDFSDDVSSLLYFNTDNGRFDFVLAPLMNPSYRPGLVDESNYDTRVLPFADSHLIVPPFRWRMRVWYEWSVSLPTLSPIHNPNGSSCWMGL</sequence>
<protein>
    <submittedName>
        <fullName evidence="1">Uncharacterized protein</fullName>
    </submittedName>
</protein>
<evidence type="ECO:0000313" key="1">
    <source>
        <dbReference type="EMBL" id="CAE6006167.1"/>
    </source>
</evidence>
<name>A0A8S2A5K6_ARAAE</name>
<dbReference type="EMBL" id="LR999454">
    <property type="protein sequence ID" value="CAE6006167.1"/>
    <property type="molecule type" value="Genomic_DNA"/>
</dbReference>
<accession>A0A8S2A5K6</accession>
<dbReference type="AlphaFoldDB" id="A0A8S2A5K6"/>
<reference evidence="1" key="1">
    <citation type="submission" date="2021-01" db="EMBL/GenBank/DDBJ databases">
        <authorList>
            <person name="Bezrukov I."/>
        </authorList>
    </citation>
    <scope>NUCLEOTIDE SEQUENCE</scope>
</reference>
<keyword evidence="2" id="KW-1185">Reference proteome</keyword>
<gene>
    <name evidence="1" type="ORF">AARE701A_LOCUS9454</name>
</gene>
<proteinExistence type="predicted"/>
<dbReference type="Gene3D" id="3.20.20.150">
    <property type="entry name" value="Divalent-metal-dependent TIM barrel enzymes"/>
    <property type="match status" value="1"/>
</dbReference>
<dbReference type="Proteomes" id="UP000682877">
    <property type="component" value="Chromosome 4"/>
</dbReference>